<dbReference type="EMBL" id="BMMH01000005">
    <property type="protein sequence ID" value="GGL14121.1"/>
    <property type="molecule type" value="Genomic_DNA"/>
</dbReference>
<feature type="domain" description="HTH tetR-type" evidence="5">
    <location>
        <begin position="1"/>
        <end position="59"/>
    </location>
</feature>
<evidence type="ECO:0000259" key="5">
    <source>
        <dbReference type="PROSITE" id="PS50977"/>
    </source>
</evidence>
<reference evidence="6" key="1">
    <citation type="journal article" date="2014" name="Int. J. Syst. Evol. Microbiol.">
        <title>Complete genome sequence of Corynebacterium casei LMG S-19264T (=DSM 44701T), isolated from a smear-ripened cheese.</title>
        <authorList>
            <consortium name="US DOE Joint Genome Institute (JGI-PGF)"/>
            <person name="Walter F."/>
            <person name="Albersmeier A."/>
            <person name="Kalinowski J."/>
            <person name="Ruckert C."/>
        </authorList>
    </citation>
    <scope>NUCLEOTIDE SEQUENCE</scope>
    <source>
        <strain evidence="6">CGMCC 4.3508</strain>
    </source>
</reference>
<dbReference type="PROSITE" id="PS50977">
    <property type="entry name" value="HTH_TETR_2"/>
    <property type="match status" value="1"/>
</dbReference>
<dbReference type="PRINTS" id="PR00455">
    <property type="entry name" value="HTHTETR"/>
</dbReference>
<keyword evidence="3" id="KW-0804">Transcription</keyword>
<dbReference type="GO" id="GO:0000976">
    <property type="term" value="F:transcription cis-regulatory region binding"/>
    <property type="evidence" value="ECO:0007669"/>
    <property type="project" value="TreeGrafter"/>
</dbReference>
<proteinExistence type="predicted"/>
<accession>A0A917RLY2</accession>
<protein>
    <submittedName>
        <fullName evidence="6">TetR family transcriptional regulator</fullName>
    </submittedName>
</protein>
<dbReference type="GO" id="GO:0003700">
    <property type="term" value="F:DNA-binding transcription factor activity"/>
    <property type="evidence" value="ECO:0007669"/>
    <property type="project" value="TreeGrafter"/>
</dbReference>
<dbReference type="InterPro" id="IPR050109">
    <property type="entry name" value="HTH-type_TetR-like_transc_reg"/>
</dbReference>
<dbReference type="PANTHER" id="PTHR30055">
    <property type="entry name" value="HTH-TYPE TRANSCRIPTIONAL REGULATOR RUTR"/>
    <property type="match status" value="1"/>
</dbReference>
<dbReference type="AlphaFoldDB" id="A0A917RLY2"/>
<feature type="DNA-binding region" description="H-T-H motif" evidence="4">
    <location>
        <begin position="22"/>
        <end position="41"/>
    </location>
</feature>
<dbReference type="InterPro" id="IPR001647">
    <property type="entry name" value="HTH_TetR"/>
</dbReference>
<gene>
    <name evidence="6" type="ORF">GCM10011588_30800</name>
</gene>
<dbReference type="SUPFAM" id="SSF46689">
    <property type="entry name" value="Homeodomain-like"/>
    <property type="match status" value="1"/>
</dbReference>
<reference evidence="6" key="2">
    <citation type="submission" date="2020-09" db="EMBL/GenBank/DDBJ databases">
        <authorList>
            <person name="Sun Q."/>
            <person name="Zhou Y."/>
        </authorList>
    </citation>
    <scope>NUCLEOTIDE SEQUENCE</scope>
    <source>
        <strain evidence="6">CGMCC 4.3508</strain>
    </source>
</reference>
<dbReference type="Gene3D" id="1.10.357.10">
    <property type="entry name" value="Tetracycline Repressor, domain 2"/>
    <property type="match status" value="1"/>
</dbReference>
<dbReference type="InterPro" id="IPR041347">
    <property type="entry name" value="MftR_C"/>
</dbReference>
<evidence type="ECO:0000256" key="2">
    <source>
        <dbReference type="ARBA" id="ARBA00023125"/>
    </source>
</evidence>
<comment type="caution">
    <text evidence="6">The sequence shown here is derived from an EMBL/GenBank/DDBJ whole genome shotgun (WGS) entry which is preliminary data.</text>
</comment>
<sequence>MKAEVAEVAMRLFGEQGFANTSVDQIAGEAGMSRATFFRYFGTKEDVLFDNLEEIGRTLAVALAERPDDEDPWVSLRRTFDAITATLTSEPERSLRLTRMLSETPSLRARHWEKQLGWQEQLMPEVLRRVGAHATDTHDPRARALVSSALACLDAATEAWLACHGETPLPALIDRAMGALGPHPAHLR</sequence>
<dbReference type="Pfam" id="PF17754">
    <property type="entry name" value="TetR_C_14"/>
    <property type="match status" value="1"/>
</dbReference>
<evidence type="ECO:0000256" key="3">
    <source>
        <dbReference type="ARBA" id="ARBA00023163"/>
    </source>
</evidence>
<evidence type="ECO:0000313" key="7">
    <source>
        <dbReference type="Proteomes" id="UP000638263"/>
    </source>
</evidence>
<dbReference type="Gene3D" id="1.10.10.60">
    <property type="entry name" value="Homeodomain-like"/>
    <property type="match status" value="1"/>
</dbReference>
<name>A0A917RLY2_9NOCA</name>
<evidence type="ECO:0000313" key="6">
    <source>
        <dbReference type="EMBL" id="GGL14121.1"/>
    </source>
</evidence>
<keyword evidence="1" id="KW-0805">Transcription regulation</keyword>
<dbReference type="InterPro" id="IPR009057">
    <property type="entry name" value="Homeodomain-like_sf"/>
</dbReference>
<dbReference type="PANTHER" id="PTHR30055:SF238">
    <property type="entry name" value="MYCOFACTOCIN BIOSYNTHESIS TRANSCRIPTIONAL REGULATOR MFTR-RELATED"/>
    <property type="match status" value="1"/>
</dbReference>
<dbReference type="Proteomes" id="UP000638263">
    <property type="component" value="Unassembled WGS sequence"/>
</dbReference>
<dbReference type="Pfam" id="PF00440">
    <property type="entry name" value="TetR_N"/>
    <property type="match status" value="1"/>
</dbReference>
<keyword evidence="7" id="KW-1185">Reference proteome</keyword>
<keyword evidence="2 4" id="KW-0238">DNA-binding</keyword>
<evidence type="ECO:0000256" key="1">
    <source>
        <dbReference type="ARBA" id="ARBA00023015"/>
    </source>
</evidence>
<organism evidence="6 7">
    <name type="scientific">Nocardia jinanensis</name>
    <dbReference type="NCBI Taxonomy" id="382504"/>
    <lineage>
        <taxon>Bacteria</taxon>
        <taxon>Bacillati</taxon>
        <taxon>Actinomycetota</taxon>
        <taxon>Actinomycetes</taxon>
        <taxon>Mycobacteriales</taxon>
        <taxon>Nocardiaceae</taxon>
        <taxon>Nocardia</taxon>
    </lineage>
</organism>
<evidence type="ECO:0000256" key="4">
    <source>
        <dbReference type="PROSITE-ProRule" id="PRU00335"/>
    </source>
</evidence>